<protein>
    <recommendedName>
        <fullName evidence="3">Aminoglycoside phosphotransferase domain-containing protein</fullName>
    </recommendedName>
</protein>
<proteinExistence type="predicted"/>
<dbReference type="PANTHER" id="PTHR21310:SF58">
    <property type="entry name" value="AMINOGLYCOSIDE PHOSPHOTRANSFERASE DOMAIN-CONTAINING PROTEIN"/>
    <property type="match status" value="1"/>
</dbReference>
<dbReference type="OrthoDB" id="4177236at2759"/>
<evidence type="ECO:0000313" key="1">
    <source>
        <dbReference type="EMBL" id="PHH74264.1"/>
    </source>
</evidence>
<name>A0A2C5Z4F5_9HYPO</name>
<comment type="caution">
    <text evidence="1">The sequence shown here is derived from an EMBL/GenBank/DDBJ whole genome shotgun (WGS) entry which is preliminary data.</text>
</comment>
<organism evidence="1 2">
    <name type="scientific">Ophiocordyceps australis</name>
    <dbReference type="NCBI Taxonomy" id="1399860"/>
    <lineage>
        <taxon>Eukaryota</taxon>
        <taxon>Fungi</taxon>
        <taxon>Dikarya</taxon>
        <taxon>Ascomycota</taxon>
        <taxon>Pezizomycotina</taxon>
        <taxon>Sordariomycetes</taxon>
        <taxon>Hypocreomycetidae</taxon>
        <taxon>Hypocreales</taxon>
        <taxon>Ophiocordycipitaceae</taxon>
        <taxon>Ophiocordyceps</taxon>
    </lineage>
</organism>
<dbReference type="InterPro" id="IPR051678">
    <property type="entry name" value="AGP_Transferase"/>
</dbReference>
<sequence length="367" mass="40972">MEPPTTYTAGMNPERASMLRSIAAGGRDEWLESVADETPKTGPVVSGANTELSLVHGAPRYEPDAQTVGKRERRANKVDGAEEKGALCCRGASDLLQEPPVNCDTSYLHGLLHNRTLRLLCEPVPKSKFSTPYVCHISDSGLVMNDLVRKHSKVPVLNLSFSSGAVAVGANGVIEKTVHGVLLEDIWHTMSPMSKQNMANQIAKLVKQIRNISQQVQTGHSKVRLGSVFAGDYSLLLDRHAHTTYWTIRSRPSQRQFVAFLLSSFPYSVPSAVTASIASQFKREARLVFCHGEVSPRNIVVQNNLIVHILGWDCAGWYPDWWEYVKFFEARTGTQNQDWYEYSKYIFETKFDDELAAFQAVVRCQVP</sequence>
<reference evidence="1 2" key="1">
    <citation type="submission" date="2017-06" db="EMBL/GenBank/DDBJ databases">
        <title>Ant-infecting Ophiocordyceps genomes reveal a high diversity of potential behavioral manipulation genes and a possible major role for enterotoxins.</title>
        <authorList>
            <person name="De Bekker C."/>
            <person name="Evans H.C."/>
            <person name="Brachmann A."/>
            <person name="Hughes D.P."/>
        </authorList>
    </citation>
    <scope>NUCLEOTIDE SEQUENCE [LARGE SCALE GENOMIC DNA]</scope>
    <source>
        <strain evidence="1 2">1348a</strain>
    </source>
</reference>
<dbReference type="EMBL" id="NJEU01000443">
    <property type="protein sequence ID" value="PHH74264.1"/>
    <property type="molecule type" value="Genomic_DNA"/>
</dbReference>
<dbReference type="SUPFAM" id="SSF56112">
    <property type="entry name" value="Protein kinase-like (PK-like)"/>
    <property type="match status" value="1"/>
</dbReference>
<dbReference type="PANTHER" id="PTHR21310">
    <property type="entry name" value="AMINOGLYCOSIDE PHOSPHOTRANSFERASE-RELATED-RELATED"/>
    <property type="match status" value="1"/>
</dbReference>
<gene>
    <name evidence="1" type="ORF">CDD82_5027</name>
</gene>
<accession>A0A2C5Z4F5</accession>
<evidence type="ECO:0008006" key="3">
    <source>
        <dbReference type="Google" id="ProtNLM"/>
    </source>
</evidence>
<dbReference type="InterPro" id="IPR011009">
    <property type="entry name" value="Kinase-like_dom_sf"/>
</dbReference>
<evidence type="ECO:0000313" key="2">
    <source>
        <dbReference type="Proteomes" id="UP000224854"/>
    </source>
</evidence>
<dbReference type="AlphaFoldDB" id="A0A2C5Z4F5"/>
<dbReference type="Proteomes" id="UP000224854">
    <property type="component" value="Unassembled WGS sequence"/>
</dbReference>
<keyword evidence="2" id="KW-1185">Reference proteome</keyword>